<dbReference type="SUPFAM" id="SSF50341">
    <property type="entry name" value="CheW-like"/>
    <property type="match status" value="1"/>
</dbReference>
<evidence type="ECO:0000259" key="1">
    <source>
        <dbReference type="PROSITE" id="PS50851"/>
    </source>
</evidence>
<dbReference type="SMART" id="SM00260">
    <property type="entry name" value="CheW"/>
    <property type="match status" value="1"/>
</dbReference>
<sequence length="167" mass="18172">MTMLSINQETKMSEQLTTREGADTASVKMIVFAVGAQEYCIPILSVREIRGFEKTTTLPFAPAYVCGAINLRGIILTVIDLAAYLNIPPELENSRRVVIIVESRAGVVYGLLVDRVIDLADISTGDIQPTSDEGACLHGLVLIENRMIGILKLDTVVKHLVGESSKE</sequence>
<dbReference type="InterPro" id="IPR036061">
    <property type="entry name" value="CheW-like_dom_sf"/>
</dbReference>
<dbReference type="InterPro" id="IPR002545">
    <property type="entry name" value="CheW-lke_dom"/>
</dbReference>
<evidence type="ECO:0000313" key="3">
    <source>
        <dbReference type="Proteomes" id="UP000637769"/>
    </source>
</evidence>
<protein>
    <submittedName>
        <fullName evidence="2">Chemotaxis protein CheW</fullName>
    </submittedName>
</protein>
<keyword evidence="3" id="KW-1185">Reference proteome</keyword>
<dbReference type="EMBL" id="BMCH01000001">
    <property type="protein sequence ID" value="GGC18853.1"/>
    <property type="molecule type" value="Genomic_DNA"/>
</dbReference>
<dbReference type="PANTHER" id="PTHR22617:SF23">
    <property type="entry name" value="CHEMOTAXIS PROTEIN CHEW"/>
    <property type="match status" value="1"/>
</dbReference>
<organism evidence="2 3">
    <name type="scientific">Asaia siamensis</name>
    <dbReference type="NCBI Taxonomy" id="110479"/>
    <lineage>
        <taxon>Bacteria</taxon>
        <taxon>Pseudomonadati</taxon>
        <taxon>Pseudomonadota</taxon>
        <taxon>Alphaproteobacteria</taxon>
        <taxon>Acetobacterales</taxon>
        <taxon>Acetobacteraceae</taxon>
        <taxon>Asaia</taxon>
    </lineage>
</organism>
<name>A0ABQ1L6P6_9PROT</name>
<dbReference type="Proteomes" id="UP000637769">
    <property type="component" value="Unassembled WGS sequence"/>
</dbReference>
<dbReference type="Gene3D" id="2.30.30.40">
    <property type="entry name" value="SH3 Domains"/>
    <property type="match status" value="1"/>
</dbReference>
<dbReference type="Gene3D" id="2.40.50.180">
    <property type="entry name" value="CheA-289, Domain 4"/>
    <property type="match status" value="1"/>
</dbReference>
<dbReference type="PANTHER" id="PTHR22617">
    <property type="entry name" value="CHEMOTAXIS SENSOR HISTIDINE KINASE-RELATED"/>
    <property type="match status" value="1"/>
</dbReference>
<dbReference type="Pfam" id="PF01584">
    <property type="entry name" value="CheW"/>
    <property type="match status" value="1"/>
</dbReference>
<dbReference type="InterPro" id="IPR039315">
    <property type="entry name" value="CheW"/>
</dbReference>
<proteinExistence type="predicted"/>
<feature type="domain" description="CheW-like" evidence="1">
    <location>
        <begin position="26"/>
        <end position="162"/>
    </location>
</feature>
<comment type="caution">
    <text evidence="2">The sequence shown here is derived from an EMBL/GenBank/DDBJ whole genome shotgun (WGS) entry which is preliminary data.</text>
</comment>
<evidence type="ECO:0000313" key="2">
    <source>
        <dbReference type="EMBL" id="GGC18853.1"/>
    </source>
</evidence>
<dbReference type="PROSITE" id="PS50851">
    <property type="entry name" value="CHEW"/>
    <property type="match status" value="1"/>
</dbReference>
<gene>
    <name evidence="2" type="ORF">GCM10007207_00080</name>
</gene>
<accession>A0ABQ1L6P6</accession>
<reference evidence="3" key="1">
    <citation type="journal article" date="2019" name="Int. J. Syst. Evol. Microbiol.">
        <title>The Global Catalogue of Microorganisms (GCM) 10K type strain sequencing project: providing services to taxonomists for standard genome sequencing and annotation.</title>
        <authorList>
            <consortium name="The Broad Institute Genomics Platform"/>
            <consortium name="The Broad Institute Genome Sequencing Center for Infectious Disease"/>
            <person name="Wu L."/>
            <person name="Ma J."/>
        </authorList>
    </citation>
    <scope>NUCLEOTIDE SEQUENCE [LARGE SCALE GENOMIC DNA]</scope>
    <source>
        <strain evidence="3">CCM 7132</strain>
    </source>
</reference>